<dbReference type="GO" id="GO:0010207">
    <property type="term" value="P:photosystem II assembly"/>
    <property type="evidence" value="ECO:0007669"/>
    <property type="project" value="InterPro"/>
</dbReference>
<protein>
    <submittedName>
        <fullName evidence="3">Uncharacterized protein</fullName>
    </submittedName>
</protein>
<keyword evidence="4" id="KW-1185">Reference proteome</keyword>
<evidence type="ECO:0000313" key="4">
    <source>
        <dbReference type="Proteomes" id="UP000013827"/>
    </source>
</evidence>
<feature type="chain" id="PRO_5044288216" evidence="2">
    <location>
        <begin position="18"/>
        <end position="330"/>
    </location>
</feature>
<dbReference type="PANTHER" id="PTHR34793:SF1">
    <property type="entry name" value="PROTEIN THYLAKOID FORMATION 1, CHLOROPLASTIC"/>
    <property type="match status" value="1"/>
</dbReference>
<name>A0A0D3JIY8_EMIH1</name>
<evidence type="ECO:0000256" key="2">
    <source>
        <dbReference type="SAM" id="SignalP"/>
    </source>
</evidence>
<dbReference type="KEGG" id="ehx:EMIHUDRAFT_239558"/>
<organism evidence="3 4">
    <name type="scientific">Emiliania huxleyi (strain CCMP1516)</name>
    <dbReference type="NCBI Taxonomy" id="280463"/>
    <lineage>
        <taxon>Eukaryota</taxon>
        <taxon>Haptista</taxon>
        <taxon>Haptophyta</taxon>
        <taxon>Prymnesiophyceae</taxon>
        <taxon>Isochrysidales</taxon>
        <taxon>Noelaerhabdaceae</taxon>
        <taxon>Emiliania</taxon>
    </lineage>
</organism>
<dbReference type="PANTHER" id="PTHR34793">
    <property type="entry name" value="PROTEIN THYLAKOID FORMATION 1, CHLOROPLASTIC"/>
    <property type="match status" value="1"/>
</dbReference>
<dbReference type="STRING" id="2903.R1CKP5"/>
<evidence type="ECO:0000256" key="1">
    <source>
        <dbReference type="ARBA" id="ARBA00023054"/>
    </source>
</evidence>
<dbReference type="EnsemblProtists" id="EOD23473">
    <property type="protein sequence ID" value="EOD23473"/>
    <property type="gene ID" value="EMIHUDRAFT_239558"/>
</dbReference>
<proteinExistence type="predicted"/>
<dbReference type="RefSeq" id="XP_005775902.1">
    <property type="nucleotide sequence ID" value="XM_005775845.1"/>
</dbReference>
<dbReference type="AlphaFoldDB" id="A0A0D3JIY8"/>
<dbReference type="Pfam" id="PF11264">
    <property type="entry name" value="ThylakoidFormat"/>
    <property type="match status" value="1"/>
</dbReference>
<keyword evidence="1" id="KW-0175">Coiled coil</keyword>
<dbReference type="InterPro" id="IPR017499">
    <property type="entry name" value="Thf1"/>
</dbReference>
<dbReference type="GeneID" id="17269031"/>
<dbReference type="HOGENOM" id="CLU_843148_0_0_1"/>
<evidence type="ECO:0000313" key="3">
    <source>
        <dbReference type="EnsemblProtists" id="EOD23473"/>
    </source>
</evidence>
<keyword evidence="2" id="KW-0732">Signal</keyword>
<reference evidence="4" key="1">
    <citation type="journal article" date="2013" name="Nature">
        <title>Pan genome of the phytoplankton Emiliania underpins its global distribution.</title>
        <authorList>
            <person name="Read B.A."/>
            <person name="Kegel J."/>
            <person name="Klute M.J."/>
            <person name="Kuo A."/>
            <person name="Lefebvre S.C."/>
            <person name="Maumus F."/>
            <person name="Mayer C."/>
            <person name="Miller J."/>
            <person name="Monier A."/>
            <person name="Salamov A."/>
            <person name="Young J."/>
            <person name="Aguilar M."/>
            <person name="Claverie J.M."/>
            <person name="Frickenhaus S."/>
            <person name="Gonzalez K."/>
            <person name="Herman E.K."/>
            <person name="Lin Y.C."/>
            <person name="Napier J."/>
            <person name="Ogata H."/>
            <person name="Sarno A.F."/>
            <person name="Shmutz J."/>
            <person name="Schroeder D."/>
            <person name="de Vargas C."/>
            <person name="Verret F."/>
            <person name="von Dassow P."/>
            <person name="Valentin K."/>
            <person name="Van de Peer Y."/>
            <person name="Wheeler G."/>
            <person name="Dacks J.B."/>
            <person name="Delwiche C.F."/>
            <person name="Dyhrman S.T."/>
            <person name="Glockner G."/>
            <person name="John U."/>
            <person name="Richards T."/>
            <person name="Worden A.Z."/>
            <person name="Zhang X."/>
            <person name="Grigoriev I.V."/>
            <person name="Allen A.E."/>
            <person name="Bidle K."/>
            <person name="Borodovsky M."/>
            <person name="Bowler C."/>
            <person name="Brownlee C."/>
            <person name="Cock J.M."/>
            <person name="Elias M."/>
            <person name="Gladyshev V.N."/>
            <person name="Groth M."/>
            <person name="Guda C."/>
            <person name="Hadaegh A."/>
            <person name="Iglesias-Rodriguez M.D."/>
            <person name="Jenkins J."/>
            <person name="Jones B.M."/>
            <person name="Lawson T."/>
            <person name="Leese F."/>
            <person name="Lindquist E."/>
            <person name="Lobanov A."/>
            <person name="Lomsadze A."/>
            <person name="Malik S.B."/>
            <person name="Marsh M.E."/>
            <person name="Mackinder L."/>
            <person name="Mock T."/>
            <person name="Mueller-Roeber B."/>
            <person name="Pagarete A."/>
            <person name="Parker M."/>
            <person name="Probert I."/>
            <person name="Quesneville H."/>
            <person name="Raines C."/>
            <person name="Rensing S.A."/>
            <person name="Riano-Pachon D.M."/>
            <person name="Richier S."/>
            <person name="Rokitta S."/>
            <person name="Shiraiwa Y."/>
            <person name="Soanes D.M."/>
            <person name="van der Giezen M."/>
            <person name="Wahlund T.M."/>
            <person name="Williams B."/>
            <person name="Wilson W."/>
            <person name="Wolfe G."/>
            <person name="Wurch L.L."/>
        </authorList>
    </citation>
    <scope>NUCLEOTIDE SEQUENCE</scope>
</reference>
<accession>A0A0D3JIY8</accession>
<sequence>MKQHLLLLVASLPSAHGALLSSRRPLPSSCRAAAARALLGFGEGSSPPQTVDEARQKFFAAYGKPYVAPDAQGFVNELLGSSQMAIVSPSFRYNAVFALGTEALCETFLAQRPEAERVAITDAIITALGMSPQQLKSDAAALRETAKAAGTEEALLGSKPMLEIKAYPKVPPLKYSYAFGAGMLTLMPLVEVKPSDDAIDRWVGALEIDPAKGKMLKRDFAFFELGGPKASIVRQQAAGLRRAERRQVAIGRSAERNAEWSERVHALRRERVREELLEMLHGELAREEAGLALRERASHSLELSIDAEARREQRALLQQLHDRRGASRLA</sequence>
<dbReference type="PaxDb" id="2903-EOD23473"/>
<reference evidence="3" key="2">
    <citation type="submission" date="2024-10" db="UniProtKB">
        <authorList>
            <consortium name="EnsemblProtists"/>
        </authorList>
    </citation>
    <scope>IDENTIFICATION</scope>
</reference>
<dbReference type="Proteomes" id="UP000013827">
    <property type="component" value="Unassembled WGS sequence"/>
</dbReference>
<feature type="signal peptide" evidence="2">
    <location>
        <begin position="1"/>
        <end position="17"/>
    </location>
</feature>